<organism evidence="14 15">
    <name type="scientific">Hibiscus sabdariffa</name>
    <name type="common">roselle</name>
    <dbReference type="NCBI Taxonomy" id="183260"/>
    <lineage>
        <taxon>Eukaryota</taxon>
        <taxon>Viridiplantae</taxon>
        <taxon>Streptophyta</taxon>
        <taxon>Embryophyta</taxon>
        <taxon>Tracheophyta</taxon>
        <taxon>Spermatophyta</taxon>
        <taxon>Magnoliopsida</taxon>
        <taxon>eudicotyledons</taxon>
        <taxon>Gunneridae</taxon>
        <taxon>Pentapetalae</taxon>
        <taxon>rosids</taxon>
        <taxon>malvids</taxon>
        <taxon>Malvales</taxon>
        <taxon>Malvaceae</taxon>
        <taxon>Malvoideae</taxon>
        <taxon>Hibiscus</taxon>
    </lineage>
</organism>
<dbReference type="PANTHER" id="PTHR24282:SF139">
    <property type="entry name" value="CYTOCHROME P450 714A1-LIKE ISOFORM X1"/>
    <property type="match status" value="1"/>
</dbReference>
<keyword evidence="4 12" id="KW-0349">Heme</keyword>
<evidence type="ECO:0000256" key="10">
    <source>
        <dbReference type="ARBA" id="ARBA00023033"/>
    </source>
</evidence>
<comment type="subcellular location">
    <subcellularLocation>
        <location evidence="2">Membrane</location>
        <topology evidence="2">Single-pass membrane protein</topology>
    </subcellularLocation>
</comment>
<keyword evidence="7 13" id="KW-1133">Transmembrane helix</keyword>
<evidence type="ECO:0000313" key="14">
    <source>
        <dbReference type="EMBL" id="KAK8514386.1"/>
    </source>
</evidence>
<dbReference type="Pfam" id="PF00067">
    <property type="entry name" value="p450"/>
    <property type="match status" value="1"/>
</dbReference>
<dbReference type="Proteomes" id="UP001472677">
    <property type="component" value="Unassembled WGS sequence"/>
</dbReference>
<evidence type="ECO:0000256" key="3">
    <source>
        <dbReference type="ARBA" id="ARBA00010617"/>
    </source>
</evidence>
<evidence type="ECO:0000256" key="5">
    <source>
        <dbReference type="ARBA" id="ARBA00022692"/>
    </source>
</evidence>
<dbReference type="InterPro" id="IPR036396">
    <property type="entry name" value="Cyt_P450_sf"/>
</dbReference>
<feature type="transmembrane region" description="Helical" evidence="13">
    <location>
        <begin position="6"/>
        <end position="32"/>
    </location>
</feature>
<evidence type="ECO:0000256" key="9">
    <source>
        <dbReference type="ARBA" id="ARBA00023004"/>
    </source>
</evidence>
<dbReference type="SUPFAM" id="SSF48264">
    <property type="entry name" value="Cytochrome P450"/>
    <property type="match status" value="1"/>
</dbReference>
<dbReference type="PRINTS" id="PR00385">
    <property type="entry name" value="P450"/>
</dbReference>
<reference evidence="14 15" key="1">
    <citation type="journal article" date="2024" name="G3 (Bethesda)">
        <title>Genome assembly of Hibiscus sabdariffa L. provides insights into metabolisms of medicinal natural products.</title>
        <authorList>
            <person name="Kim T."/>
        </authorList>
    </citation>
    <scope>NUCLEOTIDE SEQUENCE [LARGE SCALE GENOMIC DNA]</scope>
    <source>
        <strain evidence="14">TK-2024</strain>
        <tissue evidence="14">Old leaves</tissue>
    </source>
</reference>
<name>A0ABR2C4N6_9ROSI</name>
<dbReference type="InterPro" id="IPR017972">
    <property type="entry name" value="Cyt_P450_CS"/>
</dbReference>
<keyword evidence="9 12" id="KW-0408">Iron</keyword>
<dbReference type="InterPro" id="IPR001128">
    <property type="entry name" value="Cyt_P450"/>
</dbReference>
<proteinExistence type="inferred from homology"/>
<evidence type="ECO:0000256" key="7">
    <source>
        <dbReference type="ARBA" id="ARBA00022989"/>
    </source>
</evidence>
<evidence type="ECO:0000313" key="15">
    <source>
        <dbReference type="Proteomes" id="UP001472677"/>
    </source>
</evidence>
<keyword evidence="6 12" id="KW-0479">Metal-binding</keyword>
<comment type="similarity">
    <text evidence="3 12">Belongs to the cytochrome P450 family.</text>
</comment>
<evidence type="ECO:0000256" key="11">
    <source>
        <dbReference type="ARBA" id="ARBA00023136"/>
    </source>
</evidence>
<accession>A0ABR2C4N6</accession>
<evidence type="ECO:0000256" key="13">
    <source>
        <dbReference type="SAM" id="Phobius"/>
    </source>
</evidence>
<sequence>MEELYFWSLIVGGVGVICFLAHNVYNSIGMWLKSGRQRRKLWAQGIKGPSPSFISGNLSEMHSIQSQAQALASAPDIVAHDYTSSCFPYFVQWRKEFGSIYTYSTGTRQHLYVNQAELVREMNQCSSLSFGKPSYISKRLAPLLGNGILRSNGLVWARQRKVIAPEFFMNKVKVMVGLMVESMQPLVRKWEDGIEAQGGVMANIRVDEDLRGFTADVIAKACFGSSYSKGKEIFSKLRKLQTAISKQSFLFGVSGYGYVSYVVTLHSITIYYYFVSIDGCNCRLVPMKKQNEIYSLEKEIETLIWETVKDRESKCKEADSLEKDLLHLILEGALNDQSIGKDSSKSFIVDNCKNIYFAGHESTAVAASWCLMLLALHPEWQSRVRAEVAQVCGDSLPDSDSVSCLKTVTMVIQEALRLYPPGAFVSREALEEIQLGNMTIPKGVCIWTLIPTLHRDAEIWGADANEFKPERFSDGVSKACKFPQAYIPFGVGPRLCLGKNLAMVQLKIVLAIIISKFAFTLSPKYQHSPAYRMIVEPGNGVQILIQNT</sequence>
<comment type="cofactor">
    <cofactor evidence="1">
        <name>heme</name>
        <dbReference type="ChEBI" id="CHEBI:30413"/>
    </cofactor>
</comment>
<comment type="caution">
    <text evidence="14">The sequence shown here is derived from an EMBL/GenBank/DDBJ whole genome shotgun (WGS) entry which is preliminary data.</text>
</comment>
<evidence type="ECO:0000256" key="1">
    <source>
        <dbReference type="ARBA" id="ARBA00001971"/>
    </source>
</evidence>
<protein>
    <recommendedName>
        <fullName evidence="16">Cytochrome P450</fullName>
    </recommendedName>
</protein>
<evidence type="ECO:0008006" key="16">
    <source>
        <dbReference type="Google" id="ProtNLM"/>
    </source>
</evidence>
<dbReference type="InterPro" id="IPR002401">
    <property type="entry name" value="Cyt_P450_E_grp-I"/>
</dbReference>
<keyword evidence="5 13" id="KW-0812">Transmembrane</keyword>
<dbReference type="Gene3D" id="1.10.630.10">
    <property type="entry name" value="Cytochrome P450"/>
    <property type="match status" value="1"/>
</dbReference>
<dbReference type="PRINTS" id="PR00463">
    <property type="entry name" value="EP450I"/>
</dbReference>
<evidence type="ECO:0000256" key="2">
    <source>
        <dbReference type="ARBA" id="ARBA00004167"/>
    </source>
</evidence>
<keyword evidence="15" id="KW-1185">Reference proteome</keyword>
<evidence type="ECO:0000256" key="12">
    <source>
        <dbReference type="RuleBase" id="RU000461"/>
    </source>
</evidence>
<evidence type="ECO:0000256" key="4">
    <source>
        <dbReference type="ARBA" id="ARBA00022617"/>
    </source>
</evidence>
<feature type="transmembrane region" description="Helical" evidence="13">
    <location>
        <begin position="248"/>
        <end position="274"/>
    </location>
</feature>
<keyword evidence="10 12" id="KW-0503">Monooxygenase</keyword>
<dbReference type="PANTHER" id="PTHR24282">
    <property type="entry name" value="CYTOCHROME P450 FAMILY MEMBER"/>
    <property type="match status" value="1"/>
</dbReference>
<dbReference type="InterPro" id="IPR050665">
    <property type="entry name" value="Cytochrome_P450_Monooxygen"/>
</dbReference>
<evidence type="ECO:0000256" key="8">
    <source>
        <dbReference type="ARBA" id="ARBA00023002"/>
    </source>
</evidence>
<dbReference type="PROSITE" id="PS00086">
    <property type="entry name" value="CYTOCHROME_P450"/>
    <property type="match status" value="1"/>
</dbReference>
<keyword evidence="8 12" id="KW-0560">Oxidoreductase</keyword>
<evidence type="ECO:0000256" key="6">
    <source>
        <dbReference type="ARBA" id="ARBA00022723"/>
    </source>
</evidence>
<keyword evidence="11 13" id="KW-0472">Membrane</keyword>
<dbReference type="EMBL" id="JBBPBM010000067">
    <property type="protein sequence ID" value="KAK8514386.1"/>
    <property type="molecule type" value="Genomic_DNA"/>
</dbReference>
<gene>
    <name evidence="14" type="ORF">V6N12_009092</name>
</gene>